<evidence type="ECO:0000313" key="5">
    <source>
        <dbReference type="Proteomes" id="UP000800041"/>
    </source>
</evidence>
<dbReference type="Gene3D" id="3.40.50.720">
    <property type="entry name" value="NAD(P)-binding Rossmann-like Domain"/>
    <property type="match status" value="1"/>
</dbReference>
<dbReference type="SUPFAM" id="SSF51735">
    <property type="entry name" value="NAD(P)-binding Rossmann-fold domains"/>
    <property type="match status" value="1"/>
</dbReference>
<gene>
    <name evidence="4" type="ORF">K402DRAFT_456239</name>
</gene>
<dbReference type="InterPro" id="IPR002347">
    <property type="entry name" value="SDR_fam"/>
</dbReference>
<evidence type="ECO:0000256" key="1">
    <source>
        <dbReference type="ARBA" id="ARBA00006484"/>
    </source>
</evidence>
<accession>A0A6G1GSR3</accession>
<dbReference type="InterPro" id="IPR036291">
    <property type="entry name" value="NAD(P)-bd_dom_sf"/>
</dbReference>
<evidence type="ECO:0000256" key="2">
    <source>
        <dbReference type="ARBA" id="ARBA00022857"/>
    </source>
</evidence>
<proteinExistence type="inferred from homology"/>
<dbReference type="OrthoDB" id="294295at2759"/>
<dbReference type="PRINTS" id="PR00080">
    <property type="entry name" value="SDRFAMILY"/>
</dbReference>
<organism evidence="4 5">
    <name type="scientific">Aulographum hederae CBS 113979</name>
    <dbReference type="NCBI Taxonomy" id="1176131"/>
    <lineage>
        <taxon>Eukaryota</taxon>
        <taxon>Fungi</taxon>
        <taxon>Dikarya</taxon>
        <taxon>Ascomycota</taxon>
        <taxon>Pezizomycotina</taxon>
        <taxon>Dothideomycetes</taxon>
        <taxon>Pleosporomycetidae</taxon>
        <taxon>Aulographales</taxon>
        <taxon>Aulographaceae</taxon>
    </lineage>
</organism>
<keyword evidence="5" id="KW-1185">Reference proteome</keyword>
<evidence type="ECO:0000256" key="3">
    <source>
        <dbReference type="ARBA" id="ARBA00023002"/>
    </source>
</evidence>
<evidence type="ECO:0000313" key="4">
    <source>
        <dbReference type="EMBL" id="KAF1984026.1"/>
    </source>
</evidence>
<dbReference type="NCBIfam" id="NF005559">
    <property type="entry name" value="PRK07231.1"/>
    <property type="match status" value="1"/>
</dbReference>
<reference evidence="4" key="1">
    <citation type="journal article" date="2020" name="Stud. Mycol.">
        <title>101 Dothideomycetes genomes: a test case for predicting lifestyles and emergence of pathogens.</title>
        <authorList>
            <person name="Haridas S."/>
            <person name="Albert R."/>
            <person name="Binder M."/>
            <person name="Bloem J."/>
            <person name="Labutti K."/>
            <person name="Salamov A."/>
            <person name="Andreopoulos B."/>
            <person name="Baker S."/>
            <person name="Barry K."/>
            <person name="Bills G."/>
            <person name="Bluhm B."/>
            <person name="Cannon C."/>
            <person name="Castanera R."/>
            <person name="Culley D."/>
            <person name="Daum C."/>
            <person name="Ezra D."/>
            <person name="Gonzalez J."/>
            <person name="Henrissat B."/>
            <person name="Kuo A."/>
            <person name="Liang C."/>
            <person name="Lipzen A."/>
            <person name="Lutzoni F."/>
            <person name="Magnuson J."/>
            <person name="Mondo S."/>
            <person name="Nolan M."/>
            <person name="Ohm R."/>
            <person name="Pangilinan J."/>
            <person name="Park H.-J."/>
            <person name="Ramirez L."/>
            <person name="Alfaro M."/>
            <person name="Sun H."/>
            <person name="Tritt A."/>
            <person name="Yoshinaga Y."/>
            <person name="Zwiers L.-H."/>
            <person name="Turgeon B."/>
            <person name="Goodwin S."/>
            <person name="Spatafora J."/>
            <person name="Crous P."/>
            <person name="Grigoriev I."/>
        </authorList>
    </citation>
    <scope>NUCLEOTIDE SEQUENCE</scope>
    <source>
        <strain evidence="4">CBS 113979</strain>
    </source>
</reference>
<name>A0A6G1GSR3_9PEZI</name>
<dbReference type="Pfam" id="PF13561">
    <property type="entry name" value="adh_short_C2"/>
    <property type="match status" value="1"/>
</dbReference>
<dbReference type="AlphaFoldDB" id="A0A6G1GSR3"/>
<comment type="similarity">
    <text evidence="1">Belongs to the short-chain dehydrogenases/reductases (SDR) family.</text>
</comment>
<dbReference type="Proteomes" id="UP000800041">
    <property type="component" value="Unassembled WGS sequence"/>
</dbReference>
<keyword evidence="3" id="KW-0560">Oxidoreductase</keyword>
<dbReference type="PANTHER" id="PTHR43639:SF1">
    <property type="entry name" value="SHORT-CHAIN DEHYDROGENASE_REDUCTASE FAMILY PROTEIN"/>
    <property type="match status" value="1"/>
</dbReference>
<keyword evidence="2" id="KW-0521">NADP</keyword>
<dbReference type="EMBL" id="ML977171">
    <property type="protein sequence ID" value="KAF1984026.1"/>
    <property type="molecule type" value="Genomic_DNA"/>
</dbReference>
<dbReference type="GO" id="GO:0016491">
    <property type="term" value="F:oxidoreductase activity"/>
    <property type="evidence" value="ECO:0007669"/>
    <property type="project" value="UniProtKB-KW"/>
</dbReference>
<sequence length="250" mass="26489">MGRLDGKVALVTGGASGFGAAITERFAAEGCKVILGDLNEDAANATAKRIGGGNIKVQKMDVCEEKDWKAVVEVCIQVFGRLDCLVNNAGWSYKNKPTLEVTLDEFSRVFDINVKSVYLSVAAVVPHLQKNGGSILNISSIGSLRPRPGLVWYNATKGAVSNATKGLAAEYGPDQIRVNAICPLLCGTGLFEQFTGVPDTPENRQKFIGNVPLGRLTDPMDVANTALFLASDDGKFITGVNIEVDGGRGV</sequence>
<protein>
    <submittedName>
        <fullName evidence="4">NAD(P)-binding protein</fullName>
    </submittedName>
</protein>
<dbReference type="PANTHER" id="PTHR43639">
    <property type="entry name" value="OXIDOREDUCTASE, SHORT-CHAIN DEHYDROGENASE/REDUCTASE FAMILY (AFU_ORTHOLOGUE AFUA_5G02870)"/>
    <property type="match status" value="1"/>
</dbReference>
<dbReference type="FunFam" id="3.40.50.720:FF:000084">
    <property type="entry name" value="Short-chain dehydrogenase reductase"/>
    <property type="match status" value="1"/>
</dbReference>
<dbReference type="PRINTS" id="PR00081">
    <property type="entry name" value="GDHRDH"/>
</dbReference>